<keyword evidence="6" id="KW-0931">ER-Golgi transport</keyword>
<evidence type="ECO:0000256" key="9">
    <source>
        <dbReference type="ARBA" id="ARBA00023136"/>
    </source>
</evidence>
<dbReference type="GO" id="GO:0005789">
    <property type="term" value="C:endoplasmic reticulum membrane"/>
    <property type="evidence" value="ECO:0007669"/>
    <property type="project" value="UniProtKB-SubCell"/>
</dbReference>
<reference evidence="11 12" key="1">
    <citation type="journal article" date="2011" name="MBio">
        <title>Genome variation in Cryptococcus gattii, an emerging pathogen of immunocompetent hosts.</title>
        <authorList>
            <person name="D'Souza C.A."/>
            <person name="Kronstad J.W."/>
            <person name="Taylor G."/>
            <person name="Warren R."/>
            <person name="Yuen M."/>
            <person name="Hu G."/>
            <person name="Jung W.H."/>
            <person name="Sham A."/>
            <person name="Kidd S.E."/>
            <person name="Tangen K."/>
            <person name="Lee N."/>
            <person name="Zeilmaker T."/>
            <person name="Sawkins J."/>
            <person name="McVicker G."/>
            <person name="Shah S."/>
            <person name="Gnerre S."/>
            <person name="Griggs A."/>
            <person name="Zeng Q."/>
            <person name="Bartlett K."/>
            <person name="Li W."/>
            <person name="Wang X."/>
            <person name="Heitman J."/>
            <person name="Stajich J.E."/>
            <person name="Fraser J.A."/>
            <person name="Meyer W."/>
            <person name="Carter D."/>
            <person name="Schein J."/>
            <person name="Krzywinski M."/>
            <person name="Kwon-Chung K.J."/>
            <person name="Varma A."/>
            <person name="Wang J."/>
            <person name="Brunham R."/>
            <person name="Fyfe M."/>
            <person name="Ouellette B.F."/>
            <person name="Siddiqui A."/>
            <person name="Marra M."/>
            <person name="Jones S."/>
            <person name="Holt R."/>
            <person name="Birren B.W."/>
            <person name="Galagan J.E."/>
            <person name="Cuomo C.A."/>
        </authorList>
    </citation>
    <scope>NUCLEOTIDE SEQUENCE [LARGE SCALE GENOMIC DNA]</scope>
    <source>
        <strain evidence="11 12">R265</strain>
    </source>
</reference>
<keyword evidence="12" id="KW-1185">Reference proteome</keyword>
<dbReference type="GO" id="GO:0005484">
    <property type="term" value="F:SNAP receptor activity"/>
    <property type="evidence" value="ECO:0007669"/>
    <property type="project" value="TreeGrafter"/>
</dbReference>
<dbReference type="GeneID" id="88180738"/>
<evidence type="ECO:0000313" key="11">
    <source>
        <dbReference type="EMBL" id="KGB78691.1"/>
    </source>
</evidence>
<comment type="subcellular location">
    <subcellularLocation>
        <location evidence="1">Endoplasmic reticulum membrane</location>
        <topology evidence="1">Single-pass type IV membrane protein</topology>
    </subcellularLocation>
</comment>
<evidence type="ECO:0000256" key="6">
    <source>
        <dbReference type="ARBA" id="ARBA00022892"/>
    </source>
</evidence>
<keyword evidence="4 10" id="KW-0812">Transmembrane</keyword>
<dbReference type="RefSeq" id="XP_062884418.1">
    <property type="nucleotide sequence ID" value="XM_063028463.1"/>
</dbReference>
<dbReference type="GO" id="GO:0006890">
    <property type="term" value="P:retrograde vesicle-mediated transport, Golgi to endoplasmic reticulum"/>
    <property type="evidence" value="ECO:0007669"/>
    <property type="project" value="TreeGrafter"/>
</dbReference>
<dbReference type="AlphaFoldDB" id="A0A095DCV5"/>
<accession>A0A095DCV5</accession>
<dbReference type="Pfam" id="PF09753">
    <property type="entry name" value="Use1"/>
    <property type="match status" value="1"/>
</dbReference>
<dbReference type="InterPro" id="IPR019150">
    <property type="entry name" value="Vesicle_transport_protein_Use1"/>
</dbReference>
<dbReference type="STRING" id="294750.A0A095DCV5"/>
<evidence type="ECO:0000313" key="12">
    <source>
        <dbReference type="Proteomes" id="UP000029445"/>
    </source>
</evidence>
<evidence type="ECO:0000256" key="8">
    <source>
        <dbReference type="ARBA" id="ARBA00022989"/>
    </source>
</evidence>
<name>A0A095DCV5_CRYD2</name>
<dbReference type="GO" id="GO:0031201">
    <property type="term" value="C:SNARE complex"/>
    <property type="evidence" value="ECO:0007669"/>
    <property type="project" value="TreeGrafter"/>
</dbReference>
<keyword evidence="3" id="KW-0813">Transport</keyword>
<dbReference type="EMBL" id="CP025760">
    <property type="protein sequence ID" value="KGB78691.1"/>
    <property type="molecule type" value="Genomic_DNA"/>
</dbReference>
<dbReference type="Proteomes" id="UP000029445">
    <property type="component" value="Chromosome 2"/>
</dbReference>
<gene>
    <name evidence="11" type="ORF">CNBG_4529</name>
</gene>
<evidence type="ECO:0000256" key="4">
    <source>
        <dbReference type="ARBA" id="ARBA00022692"/>
    </source>
</evidence>
<dbReference type="GO" id="GO:0015031">
    <property type="term" value="P:protein transport"/>
    <property type="evidence" value="ECO:0007669"/>
    <property type="project" value="UniProtKB-KW"/>
</dbReference>
<sequence>MGEPEDRIYIPSPSTRKAAQAAASNQHALVNLIRLIKSLEIKLAESEEDEYLNIYIIRKDWETVLYARVLLDTLKQGNEQTSSATSTLSDLEISLDHIQSSYHSRLASPLPTSHLNPALIALPRSPSFTIPNGSRISSPSLTPIVQLLPITSDQTASKNVRRRRVQLEDYLVKRTREDILGDESGLLAMKPIHNFENGSSKPLEARDELLGHTVPGSALGATQVHEELSGQLADMSKRLKLNAIHFSNSLENEKHLIQDSQDVLEKNLSTTKSNKKHLSTVSRKGRSTTCLTLGIILLVMIVFIWTYLLIRFT</sequence>
<keyword evidence="7" id="KW-0653">Protein transport</keyword>
<organism evidence="11 12">
    <name type="scientific">Cryptococcus deuterogattii (strain R265)</name>
    <name type="common">Cryptococcus gattii VGII (strain R265)</name>
    <dbReference type="NCBI Taxonomy" id="294750"/>
    <lineage>
        <taxon>Eukaryota</taxon>
        <taxon>Fungi</taxon>
        <taxon>Dikarya</taxon>
        <taxon>Basidiomycota</taxon>
        <taxon>Agaricomycotina</taxon>
        <taxon>Tremellomycetes</taxon>
        <taxon>Tremellales</taxon>
        <taxon>Cryptococcaceae</taxon>
        <taxon>Cryptococcus</taxon>
        <taxon>Cryptococcus gattii species complex</taxon>
    </lineage>
</organism>
<comment type="similarity">
    <text evidence="2">Belongs to the USE1 family.</text>
</comment>
<proteinExistence type="inferred from homology"/>
<evidence type="ECO:0000256" key="7">
    <source>
        <dbReference type="ARBA" id="ARBA00022927"/>
    </source>
</evidence>
<keyword evidence="8 10" id="KW-1133">Transmembrane helix</keyword>
<dbReference type="OMA" id="NATHFSD"/>
<reference evidence="11 12" key="2">
    <citation type="journal article" date="2018" name="Proc. Natl. Acad. Sci.">
        <title>RNAi is a critical determinant of centromere evolution in closely related fungi.</title>
        <authorList>
            <person name="Yadav V."/>
            <person name="Sun S."/>
            <person name="Billmyre R.B."/>
            <person name="Thimmappa B.C."/>
            <person name="Shea T."/>
            <person name="Lintner R."/>
            <person name="Bakkeren G."/>
            <person name="Cuomo C.A."/>
            <person name="Heitman J."/>
            <person name="Sanyal K."/>
        </authorList>
    </citation>
    <scope>NUCLEOTIDE SEQUENCE [LARGE SCALE GENOMIC DNA]</scope>
    <source>
        <strain evidence="11 12">R265</strain>
    </source>
</reference>
<dbReference type="PANTHER" id="PTHR13050">
    <property type="entry name" value="USE1-LIKE PROTEIN"/>
    <property type="match status" value="1"/>
</dbReference>
<dbReference type="OrthoDB" id="4506189at2759"/>
<evidence type="ECO:0000256" key="3">
    <source>
        <dbReference type="ARBA" id="ARBA00022448"/>
    </source>
</evidence>
<dbReference type="KEGG" id="cdeu:CNBG_4529"/>
<feature type="transmembrane region" description="Helical" evidence="10">
    <location>
        <begin position="291"/>
        <end position="310"/>
    </location>
</feature>
<dbReference type="VEuPathDB" id="FungiDB:CNBG_4529"/>
<keyword evidence="5" id="KW-0256">Endoplasmic reticulum</keyword>
<evidence type="ECO:0000256" key="2">
    <source>
        <dbReference type="ARBA" id="ARBA00007891"/>
    </source>
</evidence>
<evidence type="ECO:0000256" key="10">
    <source>
        <dbReference type="SAM" id="Phobius"/>
    </source>
</evidence>
<dbReference type="HOGENOM" id="CLU_077169_0_0_1"/>
<protein>
    <submittedName>
        <fullName evidence="11">Uncharacterized protein</fullName>
    </submittedName>
</protein>
<evidence type="ECO:0000256" key="1">
    <source>
        <dbReference type="ARBA" id="ARBA00004163"/>
    </source>
</evidence>
<evidence type="ECO:0000256" key="5">
    <source>
        <dbReference type="ARBA" id="ARBA00022824"/>
    </source>
</evidence>
<keyword evidence="9 10" id="KW-0472">Membrane</keyword>
<dbReference type="PANTHER" id="PTHR13050:SF7">
    <property type="entry name" value="VESICLE TRANSPORT PROTEIN USE1"/>
    <property type="match status" value="1"/>
</dbReference>